<organism evidence="3 5">
    <name type="scientific">Staphylococcus aureus</name>
    <dbReference type="NCBI Taxonomy" id="1280"/>
    <lineage>
        <taxon>Bacteria</taxon>
        <taxon>Bacillati</taxon>
        <taxon>Bacillota</taxon>
        <taxon>Bacilli</taxon>
        <taxon>Bacillales</taxon>
        <taxon>Staphylococcaceae</taxon>
        <taxon>Staphylococcus</taxon>
    </lineage>
</organism>
<protein>
    <submittedName>
        <fullName evidence="3">Peptide ABC transporter permease</fullName>
    </submittedName>
</protein>
<dbReference type="Proteomes" id="UP000433366">
    <property type="component" value="Unassembled WGS sequence"/>
</dbReference>
<keyword evidence="1" id="KW-0812">Transmembrane</keyword>
<feature type="transmembrane region" description="Helical" evidence="1">
    <location>
        <begin position="21"/>
        <end position="44"/>
    </location>
</feature>
<evidence type="ECO:0000313" key="2">
    <source>
        <dbReference type="EMBL" id="MVI56607.1"/>
    </source>
</evidence>
<evidence type="ECO:0000313" key="3">
    <source>
        <dbReference type="EMBL" id="MVL44033.1"/>
    </source>
</evidence>
<dbReference type="Gene3D" id="1.20.1250.20">
    <property type="entry name" value="MFS general substrate transporter like domains"/>
    <property type="match status" value="1"/>
</dbReference>
<proteinExistence type="predicted"/>
<feature type="non-terminal residue" evidence="3">
    <location>
        <position position="1"/>
    </location>
</feature>
<dbReference type="InterPro" id="IPR036259">
    <property type="entry name" value="MFS_trans_sf"/>
</dbReference>
<sequence length="51" mass="5458">SAQAINGTLVKLIEPLGQTNYFIFLGVVAIIVTTIVLAFSPLIIKAMKGIR</sequence>
<accession>A0A6B0CFD3</accession>
<dbReference type="Proteomes" id="UP000434412">
    <property type="component" value="Unassembled WGS sequence"/>
</dbReference>
<evidence type="ECO:0000313" key="5">
    <source>
        <dbReference type="Proteomes" id="UP000434412"/>
    </source>
</evidence>
<evidence type="ECO:0000256" key="1">
    <source>
        <dbReference type="SAM" id="Phobius"/>
    </source>
</evidence>
<reference evidence="4 5" key="1">
    <citation type="submission" date="2019-11" db="EMBL/GenBank/DDBJ databases">
        <title>Implementation of targeted gown and glove precautions to prevent Staphylococcus aureus acquisition in community-based nursing homes.</title>
        <authorList>
            <person name="Stine O.C."/>
        </authorList>
    </citation>
    <scope>NUCLEOTIDE SEQUENCE [LARGE SCALE GENOMIC DNA]</scope>
    <source>
        <strain evidence="3 5">S_2023.LVRQ.AN</strain>
        <strain evidence="2 4">S_4031.LGMP.AI</strain>
    </source>
</reference>
<comment type="caution">
    <text evidence="3">The sequence shown here is derived from an EMBL/GenBank/DDBJ whole genome shotgun (WGS) entry which is preliminary data.</text>
</comment>
<dbReference type="EMBL" id="WPVZ01000065">
    <property type="protein sequence ID" value="MVL44033.1"/>
    <property type="molecule type" value="Genomic_DNA"/>
</dbReference>
<evidence type="ECO:0000313" key="4">
    <source>
        <dbReference type="Proteomes" id="UP000433366"/>
    </source>
</evidence>
<keyword evidence="1" id="KW-1133">Transmembrane helix</keyword>
<dbReference type="AlphaFoldDB" id="A0A6B0CFD3"/>
<name>A0A6B0CFD3_STAAU</name>
<gene>
    <name evidence="2" type="ORF">GO793_12170</name>
    <name evidence="3" type="ORF">GO941_00800</name>
</gene>
<keyword evidence="1" id="KW-0472">Membrane</keyword>
<dbReference type="EMBL" id="WPRH01000634">
    <property type="protein sequence ID" value="MVI56607.1"/>
    <property type="molecule type" value="Genomic_DNA"/>
</dbReference>